<dbReference type="Proteomes" id="UP000064525">
    <property type="component" value="Chromosome I"/>
</dbReference>
<dbReference type="EMBL" id="JRPF02000003">
    <property type="protein sequence ID" value="TLD78860.1"/>
    <property type="molecule type" value="Genomic_DNA"/>
</dbReference>
<dbReference type="GeneID" id="78152092"/>
<dbReference type="Proteomes" id="UP000029925">
    <property type="component" value="Unassembled WGS sequence"/>
</dbReference>
<reference evidence="5" key="2">
    <citation type="submission" date="2015-11" db="EMBL/GenBank/DDBJ databases">
        <authorList>
            <person name="Anvar S.Y."/>
        </authorList>
    </citation>
    <scope>NUCLEOTIDE SEQUENCE [LARGE SCALE GENOMIC DNA]</scope>
</reference>
<evidence type="ECO:0000313" key="5">
    <source>
        <dbReference type="Proteomes" id="UP000064525"/>
    </source>
</evidence>
<accession>A0A099UBI0</accession>
<proteinExistence type="predicted"/>
<protein>
    <submittedName>
        <fullName evidence="2">Uncharacterized protein</fullName>
    </submittedName>
</protein>
<keyword evidence="4" id="KW-1185">Reference proteome</keyword>
<name>A0A099UBI0_9HELI</name>
<dbReference type="RefSeq" id="WP_034343673.1">
    <property type="nucleotide sequence ID" value="NZ_CAMTKE010000002.1"/>
</dbReference>
<keyword evidence="1" id="KW-1133">Transmembrane helix</keyword>
<dbReference type="EMBL" id="LN907858">
    <property type="protein sequence ID" value="CUU40864.1"/>
    <property type="molecule type" value="Genomic_DNA"/>
</dbReference>
<reference evidence="2" key="3">
    <citation type="submission" date="2015-11" db="EMBL/GenBank/DDBJ databases">
        <authorList>
            <person name="Zhang Y."/>
            <person name="Guo Z."/>
        </authorList>
    </citation>
    <scope>NUCLEOTIDE SEQUENCE</scope>
    <source>
        <strain evidence="2">1</strain>
    </source>
</reference>
<dbReference type="KEGG" id="hty:BN2458_PEG1981"/>
<evidence type="ECO:0000313" key="2">
    <source>
        <dbReference type="EMBL" id="CUU40864.1"/>
    </source>
</evidence>
<gene>
    <name evidence="2" type="ORF">BN2458_PEG1981</name>
    <name evidence="3" type="ORF">LS75_003665</name>
</gene>
<evidence type="ECO:0000313" key="4">
    <source>
        <dbReference type="Proteomes" id="UP000029925"/>
    </source>
</evidence>
<dbReference type="PATRIC" id="fig|76936.10.peg.1929"/>
<evidence type="ECO:0000256" key="1">
    <source>
        <dbReference type="SAM" id="Phobius"/>
    </source>
</evidence>
<dbReference type="AlphaFoldDB" id="A0A099UBI0"/>
<keyword evidence="1" id="KW-0472">Membrane</keyword>
<dbReference type="OrthoDB" id="5327899at2"/>
<reference evidence="3 4" key="1">
    <citation type="journal article" date="2014" name="Genome Announc.">
        <title>Draft genome sequences of eight enterohepatic helicobacter species isolated from both laboratory and wild rodents.</title>
        <authorList>
            <person name="Sheh A."/>
            <person name="Shen Z."/>
            <person name="Fox J.G."/>
        </authorList>
    </citation>
    <scope>NUCLEOTIDE SEQUENCE [LARGE SCALE GENOMIC DNA]</scope>
    <source>
        <strain evidence="3 4">MIT 98-6810</strain>
    </source>
</reference>
<feature type="transmembrane region" description="Helical" evidence="1">
    <location>
        <begin position="6"/>
        <end position="26"/>
    </location>
</feature>
<sequence length="177" mass="20521">MKNISYRIYIFFIALLLFSLSSIVFFTRDNEIHAAIGKEVPNIEMTGFELYIINSQYTQAISSGAKALRFESHEEIYELFINQVNNAFNEYMYAPFVHSKNRIYTFSQGVHYLRLDGLNFWSKWGNYNYITGIFTGKGDFTLNNTNTKAKGMNLYYDARQDNISADSIKINMTLGDK</sequence>
<keyword evidence="1" id="KW-0812">Transmembrane</keyword>
<evidence type="ECO:0000313" key="3">
    <source>
        <dbReference type="EMBL" id="TLD78860.1"/>
    </source>
</evidence>
<dbReference type="STRING" id="76936.BN2458_PEG1981"/>
<organism evidence="2 5">
    <name type="scientific">Helicobacter typhlonius</name>
    <dbReference type="NCBI Taxonomy" id="76936"/>
    <lineage>
        <taxon>Bacteria</taxon>
        <taxon>Pseudomonadati</taxon>
        <taxon>Campylobacterota</taxon>
        <taxon>Epsilonproteobacteria</taxon>
        <taxon>Campylobacterales</taxon>
        <taxon>Helicobacteraceae</taxon>
        <taxon>Helicobacter</taxon>
    </lineage>
</organism>